<evidence type="ECO:0000313" key="2">
    <source>
        <dbReference type="EMBL" id="MBB4741895.1"/>
    </source>
</evidence>
<keyword evidence="3" id="KW-1185">Reference proteome</keyword>
<comment type="caution">
    <text evidence="2">The sequence shown here is derived from an EMBL/GenBank/DDBJ whole genome shotgun (WGS) entry which is preliminary data.</text>
</comment>
<feature type="domain" description="Peptidase S24/S26A/S26B/S26C" evidence="1">
    <location>
        <begin position="3"/>
        <end position="54"/>
    </location>
</feature>
<protein>
    <submittedName>
        <fullName evidence="2">Signal peptidase I</fullName>
    </submittedName>
</protein>
<dbReference type="InterPro" id="IPR036286">
    <property type="entry name" value="LexA/Signal_pep-like_sf"/>
</dbReference>
<sequence>MMVVGASMEPSLRDGDVLLVDTSGQPPATGDIVVFRRPIGLLVKVIIGTTGGRLRVAGTGLSKTPEQLGPVHPDEVVGIARRIVAPPARWRRLDGLRVAA</sequence>
<dbReference type="AlphaFoldDB" id="A0A7W7H0U2"/>
<organism evidence="2 3">
    <name type="scientific">Actinoplanes octamycinicus</name>
    <dbReference type="NCBI Taxonomy" id="135948"/>
    <lineage>
        <taxon>Bacteria</taxon>
        <taxon>Bacillati</taxon>
        <taxon>Actinomycetota</taxon>
        <taxon>Actinomycetes</taxon>
        <taxon>Micromonosporales</taxon>
        <taxon>Micromonosporaceae</taxon>
        <taxon>Actinoplanes</taxon>
    </lineage>
</organism>
<name>A0A7W7H0U2_9ACTN</name>
<evidence type="ECO:0000259" key="1">
    <source>
        <dbReference type="Pfam" id="PF00717"/>
    </source>
</evidence>
<dbReference type="Proteomes" id="UP000546162">
    <property type="component" value="Unassembled WGS sequence"/>
</dbReference>
<proteinExistence type="predicted"/>
<dbReference type="EMBL" id="JACHNB010000001">
    <property type="protein sequence ID" value="MBB4741895.1"/>
    <property type="molecule type" value="Genomic_DNA"/>
</dbReference>
<dbReference type="InterPro" id="IPR015927">
    <property type="entry name" value="Peptidase_S24_S26A/B/C"/>
</dbReference>
<dbReference type="Pfam" id="PF00717">
    <property type="entry name" value="Peptidase_S24"/>
    <property type="match status" value="1"/>
</dbReference>
<dbReference type="CDD" id="cd06462">
    <property type="entry name" value="Peptidase_S24_S26"/>
    <property type="match status" value="1"/>
</dbReference>
<accession>A0A7W7H0U2</accession>
<evidence type="ECO:0000313" key="3">
    <source>
        <dbReference type="Proteomes" id="UP000546162"/>
    </source>
</evidence>
<dbReference type="Gene3D" id="2.10.109.10">
    <property type="entry name" value="Umud Fragment, subunit A"/>
    <property type="match status" value="1"/>
</dbReference>
<dbReference type="SUPFAM" id="SSF51306">
    <property type="entry name" value="LexA/Signal peptidase"/>
    <property type="match status" value="1"/>
</dbReference>
<gene>
    <name evidence="2" type="ORF">BJY16_005354</name>
</gene>
<reference evidence="2 3" key="1">
    <citation type="submission" date="2020-08" db="EMBL/GenBank/DDBJ databases">
        <title>Sequencing the genomes of 1000 actinobacteria strains.</title>
        <authorList>
            <person name="Klenk H.-P."/>
        </authorList>
    </citation>
    <scope>NUCLEOTIDE SEQUENCE [LARGE SCALE GENOMIC DNA]</scope>
    <source>
        <strain evidence="2 3">DSM 45809</strain>
    </source>
</reference>